<feature type="transmembrane region" description="Helical" evidence="1">
    <location>
        <begin position="163"/>
        <end position="182"/>
    </location>
</feature>
<evidence type="ECO:0000313" key="2">
    <source>
        <dbReference type="EMBL" id="EYT47989.1"/>
    </source>
</evidence>
<name>A0A022KR93_9MICO</name>
<feature type="transmembrane region" description="Helical" evidence="1">
    <location>
        <begin position="122"/>
        <end position="143"/>
    </location>
</feature>
<keyword evidence="1" id="KW-0472">Membrane</keyword>
<dbReference type="EMBL" id="AORC01000020">
    <property type="protein sequence ID" value="EYT47989.1"/>
    <property type="molecule type" value="Genomic_DNA"/>
</dbReference>
<gene>
    <name evidence="2" type="ORF">D641_0113700</name>
</gene>
<accession>A0A022KR93</accession>
<keyword evidence="1" id="KW-0812">Transmembrane</keyword>
<comment type="caution">
    <text evidence="2">The sequence shown here is derived from an EMBL/GenBank/DDBJ whole genome shotgun (WGS) entry which is preliminary data.</text>
</comment>
<protein>
    <submittedName>
        <fullName evidence="2">Uncharacterized protein</fullName>
    </submittedName>
</protein>
<evidence type="ECO:0000256" key="1">
    <source>
        <dbReference type="SAM" id="Phobius"/>
    </source>
</evidence>
<dbReference type="STRING" id="1249481.D641_0113700"/>
<reference evidence="2 3" key="1">
    <citation type="journal article" date="2013" name="Genome Announc.">
        <title>Draft genome sequence of an Actinobacterium, Brachybacterium muris strain UCD-AY4.</title>
        <authorList>
            <person name="Lo J.R."/>
            <person name="Lang J.M."/>
            <person name="Darling A.E."/>
            <person name="Eisen J.A."/>
            <person name="Coil D.A."/>
        </authorList>
    </citation>
    <scope>NUCLEOTIDE SEQUENCE [LARGE SCALE GENOMIC DNA]</scope>
    <source>
        <strain evidence="2 3">UCD-AY4</strain>
    </source>
</reference>
<keyword evidence="3" id="KW-1185">Reference proteome</keyword>
<keyword evidence="1" id="KW-1133">Transmembrane helix</keyword>
<dbReference type="HOGENOM" id="CLU_087604_0_0_11"/>
<proteinExistence type="predicted"/>
<organism evidence="2 3">
    <name type="scientific">Brachybacterium muris UCD-AY4</name>
    <dbReference type="NCBI Taxonomy" id="1249481"/>
    <lineage>
        <taxon>Bacteria</taxon>
        <taxon>Bacillati</taxon>
        <taxon>Actinomycetota</taxon>
        <taxon>Actinomycetes</taxon>
        <taxon>Micrococcales</taxon>
        <taxon>Dermabacteraceae</taxon>
        <taxon>Brachybacterium</taxon>
    </lineage>
</organism>
<evidence type="ECO:0000313" key="3">
    <source>
        <dbReference type="Proteomes" id="UP000019754"/>
    </source>
</evidence>
<dbReference type="Proteomes" id="UP000019754">
    <property type="component" value="Unassembled WGS sequence"/>
</dbReference>
<dbReference type="AlphaFoldDB" id="A0A022KR93"/>
<sequence length="192" mass="21530">MMRTRQGDGSALPEIGPWAPLWRVVMGTEHHGTRYDIDVDLWDPAERVRLYRDGRQHWVQASPARFVLEDGSRIEVAYSTLGLKRAHLVTAEDEQRMLEPAPGTGERWRADLDRDRPGVSRLIALLSWTVLVIAALVELPQLVEQIAGWTELFAFTSPVSAPAWVNAVLTIGGVLAGIERALRLRYNALIDD</sequence>